<proteinExistence type="predicted"/>
<dbReference type="InterPro" id="IPR036661">
    <property type="entry name" value="Luciferase-like_sf"/>
</dbReference>
<organism evidence="1 2">
    <name type="scientific">Nesterenkonia xinjiangensis</name>
    <dbReference type="NCBI Taxonomy" id="225327"/>
    <lineage>
        <taxon>Bacteria</taxon>
        <taxon>Bacillati</taxon>
        <taxon>Actinomycetota</taxon>
        <taxon>Actinomycetes</taxon>
        <taxon>Micrococcales</taxon>
        <taxon>Micrococcaceae</taxon>
        <taxon>Nesterenkonia</taxon>
    </lineage>
</organism>
<dbReference type="AlphaFoldDB" id="A0A7Z0GIV9"/>
<keyword evidence="1" id="KW-0503">Monooxygenase</keyword>
<keyword evidence="2" id="KW-1185">Reference proteome</keyword>
<protein>
    <submittedName>
        <fullName evidence="1">Alkanesulfonate monooxygenase SsuD/methylene tetrahydromethanopterin reductase-like flavin-dependent oxidoreductase (Luciferase family)</fullName>
    </submittedName>
</protein>
<comment type="caution">
    <text evidence="1">The sequence shown here is derived from an EMBL/GenBank/DDBJ whole genome shotgun (WGS) entry which is preliminary data.</text>
</comment>
<keyword evidence="1" id="KW-0560">Oxidoreductase</keyword>
<accession>A0A7Z0GIV9</accession>
<evidence type="ECO:0000313" key="1">
    <source>
        <dbReference type="EMBL" id="NYJ76817.1"/>
    </source>
</evidence>
<dbReference type="GO" id="GO:0004497">
    <property type="term" value="F:monooxygenase activity"/>
    <property type="evidence" value="ECO:0007669"/>
    <property type="project" value="UniProtKB-KW"/>
</dbReference>
<dbReference type="EMBL" id="JACCFY010000001">
    <property type="protein sequence ID" value="NYJ76817.1"/>
    <property type="molecule type" value="Genomic_DNA"/>
</dbReference>
<dbReference type="GO" id="GO:0016705">
    <property type="term" value="F:oxidoreductase activity, acting on paired donors, with incorporation or reduction of molecular oxygen"/>
    <property type="evidence" value="ECO:0007669"/>
    <property type="project" value="InterPro"/>
</dbReference>
<sequence>MQFGSPAGTAPFALSVLAGGGTGVGTTAAEGLAATASPARTADQHGYHRFWMSEHHAMGATSHMNNP</sequence>
<dbReference type="Proteomes" id="UP000535437">
    <property type="component" value="Unassembled WGS sequence"/>
</dbReference>
<dbReference type="Gene3D" id="3.20.20.30">
    <property type="entry name" value="Luciferase-like domain"/>
    <property type="match status" value="1"/>
</dbReference>
<reference evidence="1 2" key="1">
    <citation type="submission" date="2020-07" db="EMBL/GenBank/DDBJ databases">
        <title>Sequencing the genomes of 1000 actinobacteria strains.</title>
        <authorList>
            <person name="Klenk H.-P."/>
        </authorList>
    </citation>
    <scope>NUCLEOTIDE SEQUENCE [LARGE SCALE GENOMIC DNA]</scope>
    <source>
        <strain evidence="1 2">DSM 15475</strain>
    </source>
</reference>
<evidence type="ECO:0000313" key="2">
    <source>
        <dbReference type="Proteomes" id="UP000535437"/>
    </source>
</evidence>
<name>A0A7Z0GIV9_9MICC</name>
<dbReference type="SUPFAM" id="SSF51679">
    <property type="entry name" value="Bacterial luciferase-like"/>
    <property type="match status" value="1"/>
</dbReference>
<gene>
    <name evidence="1" type="ORF">HNR09_000228</name>
</gene>
<dbReference type="RefSeq" id="WP_218881856.1">
    <property type="nucleotide sequence ID" value="NZ_BAAALL010000010.1"/>
</dbReference>